<dbReference type="Gene3D" id="3.40.630.30">
    <property type="match status" value="1"/>
</dbReference>
<evidence type="ECO:0000313" key="5">
    <source>
        <dbReference type="Proteomes" id="UP000217005"/>
    </source>
</evidence>
<dbReference type="InterPro" id="IPR016181">
    <property type="entry name" value="Acyl_CoA_acyltransferase"/>
</dbReference>
<evidence type="ECO:0000256" key="1">
    <source>
        <dbReference type="ARBA" id="ARBA00022679"/>
    </source>
</evidence>
<dbReference type="GO" id="GO:0016747">
    <property type="term" value="F:acyltransferase activity, transferring groups other than amino-acyl groups"/>
    <property type="evidence" value="ECO:0007669"/>
    <property type="project" value="InterPro"/>
</dbReference>
<dbReference type="AlphaFoldDB" id="A0A261RUR0"/>
<dbReference type="EMBL" id="NEVL01000006">
    <property type="protein sequence ID" value="OZI28808.1"/>
    <property type="molecule type" value="Genomic_DNA"/>
</dbReference>
<feature type="domain" description="N-acetyltransferase" evidence="3">
    <location>
        <begin position="4"/>
        <end position="170"/>
    </location>
</feature>
<organism evidence="4 5">
    <name type="scientific">Bordetella genomosp. 1</name>
    <dbReference type="NCBI Taxonomy" id="1395607"/>
    <lineage>
        <taxon>Bacteria</taxon>
        <taxon>Pseudomonadati</taxon>
        <taxon>Pseudomonadota</taxon>
        <taxon>Betaproteobacteria</taxon>
        <taxon>Burkholderiales</taxon>
        <taxon>Alcaligenaceae</taxon>
        <taxon>Bordetella</taxon>
    </lineage>
</organism>
<protein>
    <submittedName>
        <fullName evidence="4">GNAT family N-acetyltransferase</fullName>
    </submittedName>
</protein>
<dbReference type="PROSITE" id="PS51186">
    <property type="entry name" value="GNAT"/>
    <property type="match status" value="1"/>
</dbReference>
<dbReference type="SUPFAM" id="SSF55729">
    <property type="entry name" value="Acyl-CoA N-acyltransferases (Nat)"/>
    <property type="match status" value="1"/>
</dbReference>
<name>A0A261RUR0_9BORD</name>
<dbReference type="Pfam" id="PF00583">
    <property type="entry name" value="Acetyltransf_1"/>
    <property type="match status" value="1"/>
</dbReference>
<accession>A0A261RUR0</accession>
<dbReference type="RefSeq" id="WP_094828734.1">
    <property type="nucleotide sequence ID" value="NZ_NEVL01000006.1"/>
</dbReference>
<dbReference type="InterPro" id="IPR000182">
    <property type="entry name" value="GNAT_dom"/>
</dbReference>
<gene>
    <name evidence="4" type="ORF">CEG14_22980</name>
</gene>
<evidence type="ECO:0000256" key="2">
    <source>
        <dbReference type="ARBA" id="ARBA00023315"/>
    </source>
</evidence>
<dbReference type="OrthoDB" id="9799092at2"/>
<proteinExistence type="predicted"/>
<sequence>MNPSSVRQLSEADAAEYAELRLAALRDAPTAFGSSYEEERLVTPATWRSRIAGGLHQATFGGYVDGGLAGLCTVVREQKLKQRHKAYLYSVYVAPEQRGRGLARQLIEAAIAYARSLEGVRQLLLTVTDGNLQAQKLYAGLGFMTYGREPDSLIVDGRPYAEILMCKSLVSY</sequence>
<reference evidence="4 5" key="1">
    <citation type="submission" date="2017-05" db="EMBL/GenBank/DDBJ databases">
        <title>Complete and WGS of Bordetella genogroups.</title>
        <authorList>
            <person name="Spilker T."/>
            <person name="LiPuma J."/>
        </authorList>
    </citation>
    <scope>NUCLEOTIDE SEQUENCE [LARGE SCALE GENOMIC DNA]</scope>
    <source>
        <strain evidence="4 5">AU17610</strain>
    </source>
</reference>
<evidence type="ECO:0000259" key="3">
    <source>
        <dbReference type="PROSITE" id="PS51186"/>
    </source>
</evidence>
<dbReference type="PANTHER" id="PTHR43877">
    <property type="entry name" value="AMINOALKYLPHOSPHONATE N-ACETYLTRANSFERASE-RELATED-RELATED"/>
    <property type="match status" value="1"/>
</dbReference>
<keyword evidence="2" id="KW-0012">Acyltransferase</keyword>
<dbReference type="InterPro" id="IPR050832">
    <property type="entry name" value="Bact_Acetyltransf"/>
</dbReference>
<keyword evidence="1 4" id="KW-0808">Transferase</keyword>
<evidence type="ECO:0000313" key="4">
    <source>
        <dbReference type="EMBL" id="OZI28808.1"/>
    </source>
</evidence>
<dbReference type="CDD" id="cd04301">
    <property type="entry name" value="NAT_SF"/>
    <property type="match status" value="1"/>
</dbReference>
<dbReference type="Proteomes" id="UP000217005">
    <property type="component" value="Unassembled WGS sequence"/>
</dbReference>
<comment type="caution">
    <text evidence="4">The sequence shown here is derived from an EMBL/GenBank/DDBJ whole genome shotgun (WGS) entry which is preliminary data.</text>
</comment>